<accession>A0ABW2BZ57</accession>
<gene>
    <name evidence="1" type="ORF">ACFQGD_08310</name>
</gene>
<organism evidence="1 2">
    <name type="scientific">Haloechinothrix salitolerans</name>
    <dbReference type="NCBI Taxonomy" id="926830"/>
    <lineage>
        <taxon>Bacteria</taxon>
        <taxon>Bacillati</taxon>
        <taxon>Actinomycetota</taxon>
        <taxon>Actinomycetes</taxon>
        <taxon>Pseudonocardiales</taxon>
        <taxon>Pseudonocardiaceae</taxon>
        <taxon>Haloechinothrix</taxon>
    </lineage>
</organism>
<dbReference type="EMBL" id="JBHSXX010000001">
    <property type="protein sequence ID" value="MFC6867149.1"/>
    <property type="molecule type" value="Genomic_DNA"/>
</dbReference>
<comment type="caution">
    <text evidence="1">The sequence shown here is derived from an EMBL/GenBank/DDBJ whole genome shotgun (WGS) entry which is preliminary data.</text>
</comment>
<evidence type="ECO:0000313" key="1">
    <source>
        <dbReference type="EMBL" id="MFC6867149.1"/>
    </source>
</evidence>
<sequence>MTSLDDLVAALQVTRESLPHGAVDEYRSRLDGVEQQVLMALRTSRDEGTVVAAIAQAREDGTAQIRNCLARLDELIAAAGNHW</sequence>
<proteinExistence type="predicted"/>
<keyword evidence="2" id="KW-1185">Reference proteome</keyword>
<reference evidence="2" key="1">
    <citation type="journal article" date="2019" name="Int. J. Syst. Evol. Microbiol.">
        <title>The Global Catalogue of Microorganisms (GCM) 10K type strain sequencing project: providing services to taxonomists for standard genome sequencing and annotation.</title>
        <authorList>
            <consortium name="The Broad Institute Genomics Platform"/>
            <consortium name="The Broad Institute Genome Sequencing Center for Infectious Disease"/>
            <person name="Wu L."/>
            <person name="Ma J."/>
        </authorList>
    </citation>
    <scope>NUCLEOTIDE SEQUENCE [LARGE SCALE GENOMIC DNA]</scope>
    <source>
        <strain evidence="2">KCTC 32255</strain>
    </source>
</reference>
<dbReference type="RefSeq" id="WP_345394694.1">
    <property type="nucleotide sequence ID" value="NZ_BAABLA010000022.1"/>
</dbReference>
<dbReference type="Proteomes" id="UP001596337">
    <property type="component" value="Unassembled WGS sequence"/>
</dbReference>
<name>A0ABW2BZ57_9PSEU</name>
<evidence type="ECO:0000313" key="2">
    <source>
        <dbReference type="Proteomes" id="UP001596337"/>
    </source>
</evidence>
<protein>
    <submittedName>
        <fullName evidence="1">Uncharacterized protein</fullName>
    </submittedName>
</protein>